<organism evidence="5 6">
    <name type="scientific">Hymenobacter wooponensis</name>
    <dbReference type="NCBI Taxonomy" id="1525360"/>
    <lineage>
        <taxon>Bacteria</taxon>
        <taxon>Pseudomonadati</taxon>
        <taxon>Bacteroidota</taxon>
        <taxon>Cytophagia</taxon>
        <taxon>Cytophagales</taxon>
        <taxon>Hymenobacteraceae</taxon>
        <taxon>Hymenobacter</taxon>
    </lineage>
</organism>
<dbReference type="Pfam" id="PF01638">
    <property type="entry name" value="HxlR"/>
    <property type="match status" value="1"/>
</dbReference>
<dbReference type="RefSeq" id="WP_135529344.1">
    <property type="nucleotide sequence ID" value="NZ_SRKZ01000001.1"/>
</dbReference>
<dbReference type="EMBL" id="SRKZ01000001">
    <property type="protein sequence ID" value="TGD83193.1"/>
    <property type="molecule type" value="Genomic_DNA"/>
</dbReference>
<keyword evidence="2" id="KW-0238">DNA-binding</keyword>
<dbReference type="SUPFAM" id="SSF46785">
    <property type="entry name" value="Winged helix' DNA-binding domain"/>
    <property type="match status" value="1"/>
</dbReference>
<dbReference type="PROSITE" id="PS51118">
    <property type="entry name" value="HTH_HXLR"/>
    <property type="match status" value="1"/>
</dbReference>
<dbReference type="PANTHER" id="PTHR33204:SF29">
    <property type="entry name" value="TRANSCRIPTIONAL REGULATOR"/>
    <property type="match status" value="1"/>
</dbReference>
<feature type="domain" description="HTH hxlR-type" evidence="4">
    <location>
        <begin position="9"/>
        <end position="112"/>
    </location>
</feature>
<dbReference type="OrthoDB" id="769662at2"/>
<dbReference type="InterPro" id="IPR036388">
    <property type="entry name" value="WH-like_DNA-bd_sf"/>
</dbReference>
<dbReference type="Proteomes" id="UP000298284">
    <property type="component" value="Unassembled WGS sequence"/>
</dbReference>
<keyword evidence="3" id="KW-0804">Transcription</keyword>
<accession>A0A4Z0MTS6</accession>
<evidence type="ECO:0000256" key="3">
    <source>
        <dbReference type="ARBA" id="ARBA00023163"/>
    </source>
</evidence>
<name>A0A4Z0MTS6_9BACT</name>
<gene>
    <name evidence="5" type="ORF">EU557_05275</name>
</gene>
<comment type="caution">
    <text evidence="5">The sequence shown here is derived from an EMBL/GenBank/DDBJ whole genome shotgun (WGS) entry which is preliminary data.</text>
</comment>
<dbReference type="InterPro" id="IPR002577">
    <property type="entry name" value="HTH_HxlR"/>
</dbReference>
<dbReference type="PANTHER" id="PTHR33204">
    <property type="entry name" value="TRANSCRIPTIONAL REGULATOR, MARR FAMILY"/>
    <property type="match status" value="1"/>
</dbReference>
<reference evidence="5 6" key="1">
    <citation type="submission" date="2019-04" db="EMBL/GenBank/DDBJ databases">
        <authorList>
            <person name="Feng G."/>
            <person name="Zhang J."/>
            <person name="Zhu H."/>
        </authorList>
    </citation>
    <scope>NUCLEOTIDE SEQUENCE [LARGE SCALE GENOMIC DNA]</scope>
    <source>
        <strain evidence="5 6">JCM 19491</strain>
    </source>
</reference>
<sequence length="122" mass="13529">MTAHKLSECALTMQALRNALLVLNGKWKLQIIVALSTGTRHFRGLERSVPGISTKVLAKELKDLEAHQFIARTVHPGPPVVVEYHVLPYARSLDPVIEVLKAWGMQHQQRLETLQAASTTAS</sequence>
<evidence type="ECO:0000313" key="6">
    <source>
        <dbReference type="Proteomes" id="UP000298284"/>
    </source>
</evidence>
<dbReference type="InterPro" id="IPR036390">
    <property type="entry name" value="WH_DNA-bd_sf"/>
</dbReference>
<proteinExistence type="predicted"/>
<evidence type="ECO:0000256" key="1">
    <source>
        <dbReference type="ARBA" id="ARBA00023015"/>
    </source>
</evidence>
<evidence type="ECO:0000256" key="2">
    <source>
        <dbReference type="ARBA" id="ARBA00023125"/>
    </source>
</evidence>
<protein>
    <submittedName>
        <fullName evidence="5">Transcriptional regulator</fullName>
    </submittedName>
</protein>
<evidence type="ECO:0000259" key="4">
    <source>
        <dbReference type="PROSITE" id="PS51118"/>
    </source>
</evidence>
<evidence type="ECO:0000313" key="5">
    <source>
        <dbReference type="EMBL" id="TGD83193.1"/>
    </source>
</evidence>
<keyword evidence="6" id="KW-1185">Reference proteome</keyword>
<keyword evidence="1" id="KW-0805">Transcription regulation</keyword>
<dbReference type="GO" id="GO:0003677">
    <property type="term" value="F:DNA binding"/>
    <property type="evidence" value="ECO:0007669"/>
    <property type="project" value="UniProtKB-KW"/>
</dbReference>
<dbReference type="Gene3D" id="1.10.10.10">
    <property type="entry name" value="Winged helix-like DNA-binding domain superfamily/Winged helix DNA-binding domain"/>
    <property type="match status" value="1"/>
</dbReference>
<dbReference type="AlphaFoldDB" id="A0A4Z0MTS6"/>